<organism evidence="3 4">
    <name type="scientific">Sistotremastrum niveocremeum HHB9708</name>
    <dbReference type="NCBI Taxonomy" id="1314777"/>
    <lineage>
        <taxon>Eukaryota</taxon>
        <taxon>Fungi</taxon>
        <taxon>Dikarya</taxon>
        <taxon>Basidiomycota</taxon>
        <taxon>Agaricomycotina</taxon>
        <taxon>Agaricomycetes</taxon>
        <taxon>Sistotremastrales</taxon>
        <taxon>Sistotremastraceae</taxon>
        <taxon>Sertulicium</taxon>
        <taxon>Sertulicium niveocremeum</taxon>
    </lineage>
</organism>
<dbReference type="InterPro" id="IPR000156">
    <property type="entry name" value="Ran_bind_dom"/>
</dbReference>
<keyword evidence="4" id="KW-1185">Reference proteome</keyword>
<dbReference type="Pfam" id="PF00638">
    <property type="entry name" value="Ran_BP1"/>
    <property type="match status" value="1"/>
</dbReference>
<dbReference type="EMBL" id="KV419396">
    <property type="protein sequence ID" value="KZS97745.1"/>
    <property type="molecule type" value="Genomic_DNA"/>
</dbReference>
<protein>
    <recommendedName>
        <fullName evidence="2">RanBD1 domain-containing protein</fullName>
    </recommendedName>
</protein>
<evidence type="ECO:0000313" key="4">
    <source>
        <dbReference type="Proteomes" id="UP000076722"/>
    </source>
</evidence>
<feature type="region of interest" description="Disordered" evidence="1">
    <location>
        <begin position="160"/>
        <end position="271"/>
    </location>
</feature>
<feature type="domain" description="RanBD1" evidence="2">
    <location>
        <begin position="13"/>
        <end position="150"/>
    </location>
</feature>
<dbReference type="SUPFAM" id="SSF50729">
    <property type="entry name" value="PH domain-like"/>
    <property type="match status" value="1"/>
</dbReference>
<feature type="compositionally biased region" description="Basic and acidic residues" evidence="1">
    <location>
        <begin position="206"/>
        <end position="223"/>
    </location>
</feature>
<dbReference type="InterPro" id="IPR045255">
    <property type="entry name" value="RanBP1-like"/>
</dbReference>
<dbReference type="GO" id="GO:0006913">
    <property type="term" value="P:nucleocytoplasmic transport"/>
    <property type="evidence" value="ECO:0007669"/>
    <property type="project" value="InterPro"/>
</dbReference>
<dbReference type="OrthoDB" id="2357150at2759"/>
<reference evidence="3 4" key="1">
    <citation type="journal article" date="2016" name="Mol. Biol. Evol.">
        <title>Comparative Genomics of Early-Diverging Mushroom-Forming Fungi Provides Insights into the Origins of Lignocellulose Decay Capabilities.</title>
        <authorList>
            <person name="Nagy L.G."/>
            <person name="Riley R."/>
            <person name="Tritt A."/>
            <person name="Adam C."/>
            <person name="Daum C."/>
            <person name="Floudas D."/>
            <person name="Sun H."/>
            <person name="Yadav J.S."/>
            <person name="Pangilinan J."/>
            <person name="Larsson K.H."/>
            <person name="Matsuura K."/>
            <person name="Barry K."/>
            <person name="Labutti K."/>
            <person name="Kuo R."/>
            <person name="Ohm R.A."/>
            <person name="Bhattacharya S.S."/>
            <person name="Shirouzu T."/>
            <person name="Yoshinaga Y."/>
            <person name="Martin F.M."/>
            <person name="Grigoriev I.V."/>
            <person name="Hibbett D.S."/>
        </authorList>
    </citation>
    <scope>NUCLEOTIDE SEQUENCE [LARGE SCALE GENOMIC DNA]</scope>
    <source>
        <strain evidence="3 4">HHB9708</strain>
    </source>
</reference>
<accession>A0A164ZIG4</accession>
<evidence type="ECO:0000259" key="2">
    <source>
        <dbReference type="PROSITE" id="PS50196"/>
    </source>
</evidence>
<dbReference type="PANTHER" id="PTHR23138">
    <property type="entry name" value="RAN BINDING PROTEIN"/>
    <property type="match status" value="1"/>
</dbReference>
<dbReference type="Gene3D" id="2.30.29.30">
    <property type="entry name" value="Pleckstrin-homology domain (PH domain)/Phosphotyrosine-binding domain (PTB)"/>
    <property type="match status" value="1"/>
</dbReference>
<dbReference type="PROSITE" id="PS50196">
    <property type="entry name" value="RANBD1"/>
    <property type="match status" value="1"/>
</dbReference>
<dbReference type="PANTHER" id="PTHR23138:SF87">
    <property type="entry name" value="E3 SUMO-PROTEIN LIGASE RANBP2"/>
    <property type="match status" value="1"/>
</dbReference>
<dbReference type="InterPro" id="IPR045256">
    <property type="entry name" value="RanBP1_RanBD"/>
</dbReference>
<dbReference type="GO" id="GO:0005643">
    <property type="term" value="C:nuclear pore"/>
    <property type="evidence" value="ECO:0007669"/>
    <property type="project" value="TreeGrafter"/>
</dbReference>
<dbReference type="InterPro" id="IPR011993">
    <property type="entry name" value="PH-like_dom_sf"/>
</dbReference>
<dbReference type="CDD" id="cd13179">
    <property type="entry name" value="RanBD_RanBP1"/>
    <property type="match status" value="1"/>
</dbReference>
<dbReference type="STRING" id="1314777.A0A164ZIG4"/>
<gene>
    <name evidence="3" type="ORF">SISNIDRAFT_546803</name>
</gene>
<sequence>MADTEHTEEVDPQFEPVIKLTDQVETKTHEEDEDALFKMRAKLFRFETTSSEWKERGTGDVRLLQHKTTKKVRLVMRRDKTLKVCANHSITSDMRLMPNIGSDRSWVWKVAADVSEGEPTAETLAIRFANADNAQSFKSEFEKAQKINVDVAANPPAPVAAAPAPVAPAEEAPKPTEAEAAPEPAAEAEAEKPAEVEPATAAPEPEAEKAPEPANEETSKEEPAVPAAEETKEEEVKEDEAKDETKEPEEAKEEAKEAAEVKEEGKETKED</sequence>
<dbReference type="SMART" id="SM00160">
    <property type="entry name" value="RanBD"/>
    <property type="match status" value="1"/>
</dbReference>
<feature type="compositionally biased region" description="Low complexity" evidence="1">
    <location>
        <begin position="178"/>
        <end position="187"/>
    </location>
</feature>
<dbReference type="FunFam" id="2.30.29.30:FF:000018">
    <property type="entry name" value="E3 SUMO-protein ligase RanBP2"/>
    <property type="match status" value="1"/>
</dbReference>
<dbReference type="Proteomes" id="UP000076722">
    <property type="component" value="Unassembled WGS sequence"/>
</dbReference>
<dbReference type="GO" id="GO:0005096">
    <property type="term" value="F:GTPase activator activity"/>
    <property type="evidence" value="ECO:0007669"/>
    <property type="project" value="TreeGrafter"/>
</dbReference>
<proteinExistence type="predicted"/>
<evidence type="ECO:0000256" key="1">
    <source>
        <dbReference type="SAM" id="MobiDB-lite"/>
    </source>
</evidence>
<evidence type="ECO:0000313" key="3">
    <source>
        <dbReference type="EMBL" id="KZS97745.1"/>
    </source>
</evidence>
<feature type="compositionally biased region" description="Basic and acidic residues" evidence="1">
    <location>
        <begin position="239"/>
        <end position="271"/>
    </location>
</feature>
<feature type="compositionally biased region" description="Low complexity" evidence="1">
    <location>
        <begin position="160"/>
        <end position="170"/>
    </location>
</feature>
<dbReference type="GO" id="GO:0005737">
    <property type="term" value="C:cytoplasm"/>
    <property type="evidence" value="ECO:0007669"/>
    <property type="project" value="TreeGrafter"/>
</dbReference>
<dbReference type="AlphaFoldDB" id="A0A164ZIG4"/>
<name>A0A164ZIG4_9AGAM</name>